<dbReference type="SMART" id="SM00220">
    <property type="entry name" value="S_TKc"/>
    <property type="match status" value="1"/>
</dbReference>
<evidence type="ECO:0000256" key="12">
    <source>
        <dbReference type="ARBA" id="ARBA00023306"/>
    </source>
</evidence>
<dbReference type="PROSITE" id="PS00108">
    <property type="entry name" value="PROTEIN_KINASE_ST"/>
    <property type="match status" value="1"/>
</dbReference>
<dbReference type="SUPFAM" id="SSF56112">
    <property type="entry name" value="Protein kinase-like (PK-like)"/>
    <property type="match status" value="1"/>
</dbReference>
<organism evidence="20">
    <name type="scientific">Thrips palmi</name>
    <name type="common">Melon thrips</name>
    <dbReference type="NCBI Taxonomy" id="161013"/>
    <lineage>
        <taxon>Eukaryota</taxon>
        <taxon>Metazoa</taxon>
        <taxon>Ecdysozoa</taxon>
        <taxon>Arthropoda</taxon>
        <taxon>Hexapoda</taxon>
        <taxon>Insecta</taxon>
        <taxon>Pterygota</taxon>
        <taxon>Neoptera</taxon>
        <taxon>Paraneoptera</taxon>
        <taxon>Thysanoptera</taxon>
        <taxon>Terebrantia</taxon>
        <taxon>Thripoidea</taxon>
        <taxon>Thripidae</taxon>
        <taxon>Thrips</taxon>
    </lineage>
</organism>
<evidence type="ECO:0000256" key="17">
    <source>
        <dbReference type="SAM" id="MobiDB-lite"/>
    </source>
</evidence>
<feature type="domain" description="Protein kinase" evidence="18">
    <location>
        <begin position="23"/>
        <end position="312"/>
    </location>
</feature>
<reference evidence="20 21" key="1">
    <citation type="submission" date="2025-04" db="UniProtKB">
        <authorList>
            <consortium name="RefSeq"/>
        </authorList>
    </citation>
    <scope>IDENTIFICATION</scope>
    <source>
        <tissue evidence="20 21">Total insect</tissue>
    </source>
</reference>
<evidence type="ECO:0000256" key="7">
    <source>
        <dbReference type="ARBA" id="ARBA00022618"/>
    </source>
</evidence>
<dbReference type="InterPro" id="IPR008271">
    <property type="entry name" value="Ser/Thr_kinase_AS"/>
</dbReference>
<evidence type="ECO:0000256" key="2">
    <source>
        <dbReference type="ARBA" id="ARBA00006485"/>
    </source>
</evidence>
<dbReference type="Gene3D" id="1.10.510.10">
    <property type="entry name" value="Transferase(Phosphotransferase) domain 1"/>
    <property type="match status" value="1"/>
</dbReference>
<evidence type="ECO:0000256" key="11">
    <source>
        <dbReference type="ARBA" id="ARBA00022840"/>
    </source>
</evidence>
<dbReference type="CDD" id="cd07838">
    <property type="entry name" value="STKc_CDK4_6_like"/>
    <property type="match status" value="1"/>
</dbReference>
<gene>
    <name evidence="20 21" type="primary">LOC117646075</name>
</gene>
<dbReference type="RefSeq" id="XP_034242643.1">
    <property type="nucleotide sequence ID" value="XM_034386752.1"/>
</dbReference>
<keyword evidence="11 15" id="KW-0067">ATP-binding</keyword>
<keyword evidence="19" id="KW-1185">Reference proteome</keyword>
<dbReference type="GO" id="GO:0005524">
    <property type="term" value="F:ATP binding"/>
    <property type="evidence" value="ECO:0007669"/>
    <property type="project" value="UniProtKB-UniRule"/>
</dbReference>
<evidence type="ECO:0000313" key="19">
    <source>
        <dbReference type="Proteomes" id="UP000515158"/>
    </source>
</evidence>
<keyword evidence="10 20" id="KW-0418">Kinase</keyword>
<dbReference type="GeneID" id="117646075"/>
<evidence type="ECO:0000256" key="16">
    <source>
        <dbReference type="RuleBase" id="RU000304"/>
    </source>
</evidence>
<dbReference type="GO" id="GO:0000082">
    <property type="term" value="P:G1/S transition of mitotic cell cycle"/>
    <property type="evidence" value="ECO:0007669"/>
    <property type="project" value="TreeGrafter"/>
</dbReference>
<comment type="catalytic activity">
    <reaction evidence="13">
        <text>L-threonyl-[protein] + ATP = O-phospho-L-threonyl-[protein] + ADP + H(+)</text>
        <dbReference type="Rhea" id="RHEA:46608"/>
        <dbReference type="Rhea" id="RHEA-COMP:11060"/>
        <dbReference type="Rhea" id="RHEA-COMP:11605"/>
        <dbReference type="ChEBI" id="CHEBI:15378"/>
        <dbReference type="ChEBI" id="CHEBI:30013"/>
        <dbReference type="ChEBI" id="CHEBI:30616"/>
        <dbReference type="ChEBI" id="CHEBI:61977"/>
        <dbReference type="ChEBI" id="CHEBI:456216"/>
        <dbReference type="EC" id="2.7.11.22"/>
    </reaction>
</comment>
<feature type="compositionally biased region" description="Polar residues" evidence="17">
    <location>
        <begin position="388"/>
        <end position="397"/>
    </location>
</feature>
<protein>
    <recommendedName>
        <fullName evidence="3">cyclin-dependent kinase</fullName>
        <ecNumber evidence="3">2.7.11.22</ecNumber>
    </recommendedName>
</protein>
<dbReference type="GO" id="GO:0005634">
    <property type="term" value="C:nucleus"/>
    <property type="evidence" value="ECO:0007669"/>
    <property type="project" value="TreeGrafter"/>
</dbReference>
<keyword evidence="9 15" id="KW-0547">Nucleotide-binding</keyword>
<dbReference type="InterPro" id="IPR011009">
    <property type="entry name" value="Kinase-like_dom_sf"/>
</dbReference>
<feature type="region of interest" description="Disordered" evidence="17">
    <location>
        <begin position="328"/>
        <end position="397"/>
    </location>
</feature>
<feature type="binding site" evidence="15">
    <location>
        <position position="53"/>
    </location>
    <ligand>
        <name>ATP</name>
        <dbReference type="ChEBI" id="CHEBI:30616"/>
    </ligand>
</feature>
<comment type="catalytic activity">
    <reaction evidence="14">
        <text>L-seryl-[protein] + ATP = O-phospho-L-seryl-[protein] + ADP + H(+)</text>
        <dbReference type="Rhea" id="RHEA:17989"/>
        <dbReference type="Rhea" id="RHEA-COMP:9863"/>
        <dbReference type="Rhea" id="RHEA-COMP:11604"/>
        <dbReference type="ChEBI" id="CHEBI:15378"/>
        <dbReference type="ChEBI" id="CHEBI:29999"/>
        <dbReference type="ChEBI" id="CHEBI:30616"/>
        <dbReference type="ChEBI" id="CHEBI:83421"/>
        <dbReference type="ChEBI" id="CHEBI:456216"/>
        <dbReference type="EC" id="2.7.11.22"/>
    </reaction>
</comment>
<evidence type="ECO:0000259" key="18">
    <source>
        <dbReference type="PROSITE" id="PS50011"/>
    </source>
</evidence>
<dbReference type="GO" id="GO:0051301">
    <property type="term" value="P:cell division"/>
    <property type="evidence" value="ECO:0007669"/>
    <property type="project" value="UniProtKB-KW"/>
</dbReference>
<dbReference type="PANTHER" id="PTHR24056:SF472">
    <property type="entry name" value="CYCLIN-DEPENDENT KINASE 4, ISOFORM A"/>
    <property type="match status" value="1"/>
</dbReference>
<keyword evidence="7" id="KW-0132">Cell division</keyword>
<dbReference type="RefSeq" id="XP_034242642.1">
    <property type="nucleotide sequence ID" value="XM_034386751.1"/>
</dbReference>
<evidence type="ECO:0000256" key="14">
    <source>
        <dbReference type="ARBA" id="ARBA00048367"/>
    </source>
</evidence>
<dbReference type="Gene3D" id="3.30.200.20">
    <property type="entry name" value="Phosphorylase Kinase, domain 1"/>
    <property type="match status" value="1"/>
</dbReference>
<dbReference type="InterPro" id="IPR000719">
    <property type="entry name" value="Prot_kinase_dom"/>
</dbReference>
<dbReference type="GO" id="GO:0004693">
    <property type="term" value="F:cyclin-dependent protein serine/threonine kinase activity"/>
    <property type="evidence" value="ECO:0007669"/>
    <property type="project" value="UniProtKB-EC"/>
</dbReference>
<dbReference type="GO" id="GO:0010389">
    <property type="term" value="P:regulation of G2/M transition of mitotic cell cycle"/>
    <property type="evidence" value="ECO:0007669"/>
    <property type="project" value="TreeGrafter"/>
</dbReference>
<dbReference type="PANTHER" id="PTHR24056">
    <property type="entry name" value="CELL DIVISION PROTEIN KINASE"/>
    <property type="match status" value="1"/>
</dbReference>
<dbReference type="EC" id="2.7.11.22" evidence="3"/>
<dbReference type="GO" id="GO:0007165">
    <property type="term" value="P:signal transduction"/>
    <property type="evidence" value="ECO:0007669"/>
    <property type="project" value="TreeGrafter"/>
</dbReference>
<accession>A0A6P8Z762</accession>
<dbReference type="Proteomes" id="UP000515158">
    <property type="component" value="Unplaced"/>
</dbReference>
<evidence type="ECO:0000256" key="15">
    <source>
        <dbReference type="PROSITE-ProRule" id="PRU10141"/>
    </source>
</evidence>
<evidence type="ECO:0000256" key="1">
    <source>
        <dbReference type="ARBA" id="ARBA00004496"/>
    </source>
</evidence>
<evidence type="ECO:0000256" key="10">
    <source>
        <dbReference type="ARBA" id="ARBA00022777"/>
    </source>
</evidence>
<keyword evidence="5 16" id="KW-0723">Serine/threonine-protein kinase</keyword>
<evidence type="ECO:0000256" key="6">
    <source>
        <dbReference type="ARBA" id="ARBA00022553"/>
    </source>
</evidence>
<evidence type="ECO:0000313" key="21">
    <source>
        <dbReference type="RefSeq" id="XP_034242643.1"/>
    </source>
</evidence>
<dbReference type="CTD" id="1019"/>
<dbReference type="FunFam" id="3.30.200.20:FF:000124">
    <property type="entry name" value="Cyclin-dependent kinase 4"/>
    <property type="match status" value="1"/>
</dbReference>
<evidence type="ECO:0000313" key="20">
    <source>
        <dbReference type="RefSeq" id="XP_034242642.1"/>
    </source>
</evidence>
<keyword evidence="4" id="KW-0963">Cytoplasm</keyword>
<evidence type="ECO:0000256" key="8">
    <source>
        <dbReference type="ARBA" id="ARBA00022679"/>
    </source>
</evidence>
<evidence type="ECO:0000256" key="5">
    <source>
        <dbReference type="ARBA" id="ARBA00022527"/>
    </source>
</evidence>
<keyword evidence="6" id="KW-0597">Phosphoprotein</keyword>
<feature type="compositionally biased region" description="Low complexity" evidence="17">
    <location>
        <begin position="357"/>
        <end position="369"/>
    </location>
</feature>
<dbReference type="InterPro" id="IPR050108">
    <property type="entry name" value="CDK"/>
</dbReference>
<dbReference type="FunFam" id="1.10.510.10:FF:000205">
    <property type="entry name" value="Cyclin-dependent kinase 6"/>
    <property type="match status" value="1"/>
</dbReference>
<dbReference type="InterPro" id="IPR017441">
    <property type="entry name" value="Protein_kinase_ATP_BS"/>
</dbReference>
<dbReference type="GO" id="GO:0010468">
    <property type="term" value="P:regulation of gene expression"/>
    <property type="evidence" value="ECO:0007669"/>
    <property type="project" value="TreeGrafter"/>
</dbReference>
<dbReference type="PROSITE" id="PS50011">
    <property type="entry name" value="PROTEIN_KINASE_DOM"/>
    <property type="match status" value="1"/>
</dbReference>
<evidence type="ECO:0000256" key="4">
    <source>
        <dbReference type="ARBA" id="ARBA00022490"/>
    </source>
</evidence>
<keyword evidence="8" id="KW-0808">Transferase</keyword>
<dbReference type="AlphaFoldDB" id="A0A6P8Z762"/>
<dbReference type="GO" id="GO:0030332">
    <property type="term" value="F:cyclin binding"/>
    <property type="evidence" value="ECO:0007669"/>
    <property type="project" value="TreeGrafter"/>
</dbReference>
<dbReference type="OrthoDB" id="1732493at2759"/>
<keyword evidence="12" id="KW-0131">Cell cycle</keyword>
<feature type="compositionally biased region" description="Polar residues" evidence="17">
    <location>
        <begin position="341"/>
        <end position="356"/>
    </location>
</feature>
<dbReference type="KEGG" id="tpal:117646075"/>
<comment type="similarity">
    <text evidence="2">Belongs to the protein kinase superfamily. CMGC Ser/Thr protein kinase family. CDC2/CDKX subfamily.</text>
</comment>
<dbReference type="GO" id="GO:0005737">
    <property type="term" value="C:cytoplasm"/>
    <property type="evidence" value="ECO:0007669"/>
    <property type="project" value="UniProtKB-SubCell"/>
</dbReference>
<evidence type="ECO:0000256" key="3">
    <source>
        <dbReference type="ARBA" id="ARBA00012425"/>
    </source>
</evidence>
<dbReference type="Pfam" id="PF00069">
    <property type="entry name" value="Pkinase"/>
    <property type="match status" value="1"/>
</dbReference>
<evidence type="ECO:0000256" key="9">
    <source>
        <dbReference type="ARBA" id="ARBA00022741"/>
    </source>
</evidence>
<sequence length="397" mass="43976">MPRSSPLALEQQAEANLRRHDNYEELSMIGVGSYGTVFKARDRSNPNNIVALKKVRVPLSEDGVPFNTLREISVLKQLDQYEHPNIVRLLDICHGQTMEKEQQLVLYLVFEHVDQDLATYIERCPPPGLGSSRIKDIMFQILNGVDFLHSNRIVHRDLKPQNLLVTNGGNVKLADFGLAKTYDFEMKLTSVVVTLWYRSPEVLFGSSYATAVDIWSCGCIMAELFRRSPLFCGQSEGDQLDKIFQILGTPSEEDWPDNVTLSRSSFLKHFQTRLQDHVPEICSNGVDVLEKMLRFKPSDRISAADALNHDYFSSSGYTPISSAMPSFASLSPNSSLTPPSRASQGSPVVSPRTTPVSLSCSSSESADSGHSTEKCSVSAGCAEGGWPSDTTLQHKVK</sequence>
<proteinExistence type="inferred from homology"/>
<evidence type="ECO:0000256" key="13">
    <source>
        <dbReference type="ARBA" id="ARBA00047811"/>
    </source>
</evidence>
<name>A0A6P8Z762_THRPL</name>
<feature type="compositionally biased region" description="Low complexity" evidence="17">
    <location>
        <begin position="329"/>
        <end position="340"/>
    </location>
</feature>
<comment type="subcellular location">
    <subcellularLocation>
        <location evidence="1">Cytoplasm</location>
    </subcellularLocation>
</comment>
<dbReference type="PROSITE" id="PS00107">
    <property type="entry name" value="PROTEIN_KINASE_ATP"/>
    <property type="match status" value="1"/>
</dbReference>
<dbReference type="GO" id="GO:0000307">
    <property type="term" value="C:cyclin-dependent protein kinase holoenzyme complex"/>
    <property type="evidence" value="ECO:0007669"/>
    <property type="project" value="TreeGrafter"/>
</dbReference>